<dbReference type="Proteomes" id="UP000250125">
    <property type="component" value="Chromosome"/>
</dbReference>
<dbReference type="KEGG" id="tsl:A3L11_09430"/>
<proteinExistence type="predicted"/>
<accession>A0A2Z2MRX5</accession>
<name>A0A2Z2MRX5_9EURY</name>
<dbReference type="AlphaFoldDB" id="A0A2Z2MRX5"/>
<keyword evidence="2" id="KW-1185">Reference proteome</keyword>
<dbReference type="GeneID" id="33318459"/>
<dbReference type="EMBL" id="CP015103">
    <property type="protein sequence ID" value="ASJ09437.1"/>
    <property type="molecule type" value="Genomic_DNA"/>
</dbReference>
<reference evidence="1 2" key="1">
    <citation type="submission" date="2016-04" db="EMBL/GenBank/DDBJ databases">
        <title>Complete genome sequence of Thermococcus siculi type strain RG-20.</title>
        <authorList>
            <person name="Oger P.M."/>
        </authorList>
    </citation>
    <scope>NUCLEOTIDE SEQUENCE [LARGE SCALE GENOMIC DNA]</scope>
    <source>
        <strain evidence="1 2">RG-20</strain>
    </source>
</reference>
<dbReference type="OrthoDB" id="103533at2157"/>
<evidence type="ECO:0000313" key="2">
    <source>
        <dbReference type="Proteomes" id="UP000250125"/>
    </source>
</evidence>
<organism evidence="1 2">
    <name type="scientific">Thermococcus siculi</name>
    <dbReference type="NCBI Taxonomy" id="72803"/>
    <lineage>
        <taxon>Archaea</taxon>
        <taxon>Methanobacteriati</taxon>
        <taxon>Methanobacteriota</taxon>
        <taxon>Thermococci</taxon>
        <taxon>Thermococcales</taxon>
        <taxon>Thermococcaceae</taxon>
        <taxon>Thermococcus</taxon>
    </lineage>
</organism>
<dbReference type="RefSeq" id="WP_088856665.1">
    <property type="nucleotide sequence ID" value="NZ_CP015103.1"/>
</dbReference>
<gene>
    <name evidence="1" type="ORF">A3L11_09430</name>
</gene>
<sequence length="272" mass="32275">MILDTFSRFLERWDGSVGSWHLYIQEYPELFEKIKWDYERYKMDWREFTRVLSKRDVEELRLAHEKLLEVLPKVESQIDGLFGVKPEDYNVVIYVGLENGAGWVTEFLGKPSVLFGLEAIAELGWQEKLDGLVAHELGHVVHWLLRGENIEELEDEPMMWLYTEGFAQRVEDSVSGRPWHLEEEGWFEWCEENEGLLKAEFLRRIKENEPLNPFFGSWYTLFGKQFTGYYLGYTFIRWLEGSYSIEKIAKLERDEVMHAILRFLGQRGDVAK</sequence>
<evidence type="ECO:0000313" key="1">
    <source>
        <dbReference type="EMBL" id="ASJ09437.1"/>
    </source>
</evidence>
<protein>
    <recommendedName>
        <fullName evidence="3">DUF2268 domain-containing protein</fullName>
    </recommendedName>
</protein>
<evidence type="ECO:0008006" key="3">
    <source>
        <dbReference type="Google" id="ProtNLM"/>
    </source>
</evidence>